<evidence type="ECO:0000259" key="1">
    <source>
        <dbReference type="Pfam" id="PF03372"/>
    </source>
</evidence>
<dbReference type="InterPro" id="IPR005135">
    <property type="entry name" value="Endo/exonuclease/phosphatase"/>
</dbReference>
<evidence type="ECO:0000313" key="2">
    <source>
        <dbReference type="EMBL" id="KAJ8022854.1"/>
    </source>
</evidence>
<dbReference type="OrthoDB" id="6781885at2759"/>
<proteinExistence type="predicted"/>
<feature type="domain" description="Endonuclease/exonuclease/phosphatase" evidence="1">
    <location>
        <begin position="15"/>
        <end position="192"/>
    </location>
</feature>
<dbReference type="GO" id="GO:0003824">
    <property type="term" value="F:catalytic activity"/>
    <property type="evidence" value="ECO:0007669"/>
    <property type="project" value="InterPro"/>
</dbReference>
<dbReference type="SUPFAM" id="SSF56219">
    <property type="entry name" value="DNase I-like"/>
    <property type="match status" value="1"/>
</dbReference>
<organism evidence="2 3">
    <name type="scientific">Holothuria leucospilota</name>
    <name type="common">Black long sea cucumber</name>
    <name type="synonym">Mertensiothuria leucospilota</name>
    <dbReference type="NCBI Taxonomy" id="206669"/>
    <lineage>
        <taxon>Eukaryota</taxon>
        <taxon>Metazoa</taxon>
        <taxon>Echinodermata</taxon>
        <taxon>Eleutherozoa</taxon>
        <taxon>Echinozoa</taxon>
        <taxon>Holothuroidea</taxon>
        <taxon>Aspidochirotacea</taxon>
        <taxon>Aspidochirotida</taxon>
        <taxon>Holothuriidae</taxon>
        <taxon>Holothuria</taxon>
    </lineage>
</organism>
<evidence type="ECO:0000313" key="3">
    <source>
        <dbReference type="Proteomes" id="UP001152320"/>
    </source>
</evidence>
<dbReference type="PANTHER" id="PTHR33776">
    <property type="entry name" value="ENDO/EXONUCLEASE/PHOSPHATASE DOMAIN-CONTAINING PROTEIN"/>
    <property type="match status" value="1"/>
</dbReference>
<comment type="caution">
    <text evidence="2">The sequence shown here is derived from an EMBL/GenBank/DDBJ whole genome shotgun (WGS) entry which is preliminary data.</text>
</comment>
<gene>
    <name evidence="2" type="ORF">HOLleu_37863</name>
</gene>
<keyword evidence="3" id="KW-1185">Reference proteome</keyword>
<reference evidence="2" key="1">
    <citation type="submission" date="2021-10" db="EMBL/GenBank/DDBJ databases">
        <title>Tropical sea cucumber genome reveals ecological adaptation and Cuvierian tubules defense mechanism.</title>
        <authorList>
            <person name="Chen T."/>
        </authorList>
    </citation>
    <scope>NUCLEOTIDE SEQUENCE</scope>
    <source>
        <strain evidence="2">Nanhai2018</strain>
        <tissue evidence="2">Muscle</tissue>
    </source>
</reference>
<sequence>MCNFLTGINYSFSTIAVSETWVSDNEIKSLYNIPGYNFVCKGRDSRRGGGVLKDGMNYSVRNDFENTQHCESLFIEVKHAYEKITIVGVIYRPPDGNVGDFNDELQVILDRISREVKWGFLAGDFNIDLLSHVSSSFKDNFENLLSSHCFYPTITYPTRVTDSTATLIDNVFTNHHNLKLKSSIFETDISDHYPICVYCGETSVAVQTGADYDIFKNDTKTPNLLKFKNRIASYDWAEVYSERDPNSAFTTFLSCLLESFNRNCPVRKVTKTKYLRKSPWITNGISKSISTKSKLFYKYRSNPTKENSTAYRNFRNTLTKIIRYAKSMYYVDYFDKNLRNSRRIWSGIRQITKGVGNPTQSYFSIDGGVTSNASDIAEHLISYFSTIATDLASKIKPTNKPYSAYLTCHIQNTFAFNPVTHEEVLLAICKLLSHKSPGYDNISSEH</sequence>
<dbReference type="AlphaFoldDB" id="A0A9Q0YIM6"/>
<dbReference type="InterPro" id="IPR036691">
    <property type="entry name" value="Endo/exonu/phosph_ase_sf"/>
</dbReference>
<accession>A0A9Q0YIM6</accession>
<protein>
    <recommendedName>
        <fullName evidence="1">Endonuclease/exonuclease/phosphatase domain-containing protein</fullName>
    </recommendedName>
</protein>
<dbReference type="PANTHER" id="PTHR33776:SF4">
    <property type="entry name" value="ENDONUCLEASE_EXONUCLEASE_PHOSPHATASE DOMAIN-CONTAINING PROTEIN"/>
    <property type="match status" value="1"/>
</dbReference>
<name>A0A9Q0YIM6_HOLLE</name>
<dbReference type="Gene3D" id="3.60.10.10">
    <property type="entry name" value="Endonuclease/exonuclease/phosphatase"/>
    <property type="match status" value="1"/>
</dbReference>
<dbReference type="EMBL" id="JAIZAY010000020">
    <property type="protein sequence ID" value="KAJ8022854.1"/>
    <property type="molecule type" value="Genomic_DNA"/>
</dbReference>
<dbReference type="Pfam" id="PF03372">
    <property type="entry name" value="Exo_endo_phos"/>
    <property type="match status" value="1"/>
</dbReference>
<dbReference type="Proteomes" id="UP001152320">
    <property type="component" value="Chromosome 20"/>
</dbReference>